<reference evidence="2 3" key="1">
    <citation type="journal article" date="2019" name="Nat. Microbiol.">
        <title>Mediterranean grassland soil C-N compound turnover is dependent on rainfall and depth, and is mediated by genomically divergent microorganisms.</title>
        <authorList>
            <person name="Diamond S."/>
            <person name="Andeer P.F."/>
            <person name="Li Z."/>
            <person name="Crits-Christoph A."/>
            <person name="Burstein D."/>
            <person name="Anantharaman K."/>
            <person name="Lane K.R."/>
            <person name="Thomas B.C."/>
            <person name="Pan C."/>
            <person name="Northen T.R."/>
            <person name="Banfield J.F."/>
        </authorList>
    </citation>
    <scope>NUCLEOTIDE SEQUENCE [LARGE SCALE GENOMIC DNA]</scope>
    <source>
        <strain evidence="2">WS_11</strain>
    </source>
</reference>
<comment type="caution">
    <text evidence="2">The sequence shown here is derived from an EMBL/GenBank/DDBJ whole genome shotgun (WGS) entry which is preliminary data.</text>
</comment>
<dbReference type="Proteomes" id="UP000319771">
    <property type="component" value="Unassembled WGS sequence"/>
</dbReference>
<evidence type="ECO:0008006" key="4">
    <source>
        <dbReference type="Google" id="ProtNLM"/>
    </source>
</evidence>
<proteinExistence type="predicted"/>
<keyword evidence="1" id="KW-0732">Signal</keyword>
<evidence type="ECO:0000313" key="2">
    <source>
        <dbReference type="EMBL" id="TMQ73006.1"/>
    </source>
</evidence>
<evidence type="ECO:0000313" key="3">
    <source>
        <dbReference type="Proteomes" id="UP000319771"/>
    </source>
</evidence>
<sequence>MSSKRFAAVAILALSLIAGMAQAGGSAHVNILKAPKQVAAGQVFELAFAVRPDWPMSKGRVLQPTVKAVCGDRQVTFASTEAKDGSRYVASFALPTAGDWTITVDSRLCQTKMTPLVLKAVAAKDKQS</sequence>
<gene>
    <name evidence="2" type="ORF">E6K81_05870</name>
</gene>
<organism evidence="2 3">
    <name type="scientific">Eiseniibacteriota bacterium</name>
    <dbReference type="NCBI Taxonomy" id="2212470"/>
    <lineage>
        <taxon>Bacteria</taxon>
        <taxon>Candidatus Eiseniibacteriota</taxon>
    </lineage>
</organism>
<feature type="signal peptide" evidence="1">
    <location>
        <begin position="1"/>
        <end position="23"/>
    </location>
</feature>
<feature type="chain" id="PRO_5021707905" description="YtkA-like domain-containing protein" evidence="1">
    <location>
        <begin position="24"/>
        <end position="128"/>
    </location>
</feature>
<dbReference type="AlphaFoldDB" id="A0A538UAU2"/>
<name>A0A538UAU2_UNCEI</name>
<accession>A0A538UAU2</accession>
<dbReference type="EMBL" id="VBPB01000085">
    <property type="protein sequence ID" value="TMQ73006.1"/>
    <property type="molecule type" value="Genomic_DNA"/>
</dbReference>
<evidence type="ECO:0000256" key="1">
    <source>
        <dbReference type="SAM" id="SignalP"/>
    </source>
</evidence>
<protein>
    <recommendedName>
        <fullName evidence="4">YtkA-like domain-containing protein</fullName>
    </recommendedName>
</protein>